<proteinExistence type="predicted"/>
<dbReference type="EMBL" id="PFFQ01000023">
    <property type="protein sequence ID" value="PIW17508.1"/>
    <property type="molecule type" value="Genomic_DNA"/>
</dbReference>
<accession>A0A2M7G653</accession>
<organism evidence="2 3">
    <name type="scientific">bacterium (Candidatus Blackallbacteria) CG17_big_fil_post_rev_8_21_14_2_50_48_46</name>
    <dbReference type="NCBI Taxonomy" id="2014261"/>
    <lineage>
        <taxon>Bacteria</taxon>
        <taxon>Candidatus Blackallbacteria</taxon>
    </lineage>
</organism>
<gene>
    <name evidence="2" type="ORF">COW36_08390</name>
</gene>
<sequence length="410" mass="46219">MKHLLALTLTTLLSLPAVAQAAPFELEPGHWNPDLRIRLEKLLTSNSYAGKKVVLDFDNTLVSRDIGEATFAQLERKGKIKRSPALEAISPAFFMGGKNISLDTSIDLAAYYNQLADLDSHPQDVTAAANSYAWMVQAMQGLNPTEVIEATREVYGNNRAESDRKTGQETRVEASPGNTTYRVPFFNPEIVDFVGQLIRHGYDIYVVSGSNVWTVRYMVTVELMKRINEKLGTQFVFPADHVIGASVLLRDKRTGRLVKDPWLVRENKRYQEQDPNELNQYELTNQVVFPLTGFAGKVANIIQYITGPNERPFLVAGDSSGDFAMLQSAQYRLWFARLEKKAYQEALSRLIVKPEQSTWLVQPVLTTRRPGLIQNRAELDKIVKQPGETLQAEPLLASLKIWSEMGLYRD</sequence>
<dbReference type="InterPro" id="IPR023214">
    <property type="entry name" value="HAD_sf"/>
</dbReference>
<dbReference type="SUPFAM" id="SSF56784">
    <property type="entry name" value="HAD-like"/>
    <property type="match status" value="1"/>
</dbReference>
<name>A0A2M7G653_9BACT</name>
<dbReference type="Proteomes" id="UP000231019">
    <property type="component" value="Unassembled WGS sequence"/>
</dbReference>
<dbReference type="AlphaFoldDB" id="A0A2M7G653"/>
<evidence type="ECO:0008006" key="4">
    <source>
        <dbReference type="Google" id="ProtNLM"/>
    </source>
</evidence>
<keyword evidence="1" id="KW-0732">Signal</keyword>
<feature type="signal peptide" evidence="1">
    <location>
        <begin position="1"/>
        <end position="21"/>
    </location>
</feature>
<protein>
    <recommendedName>
        <fullName evidence="4">Haloacid dehalogenase-like hydrolase</fullName>
    </recommendedName>
</protein>
<dbReference type="Gene3D" id="1.20.1440.310">
    <property type="match status" value="1"/>
</dbReference>
<dbReference type="InterPro" id="IPR036412">
    <property type="entry name" value="HAD-like_sf"/>
</dbReference>
<comment type="caution">
    <text evidence="2">The sequence shown here is derived from an EMBL/GenBank/DDBJ whole genome shotgun (WGS) entry which is preliminary data.</text>
</comment>
<evidence type="ECO:0000313" key="2">
    <source>
        <dbReference type="EMBL" id="PIW17508.1"/>
    </source>
</evidence>
<dbReference type="Gene3D" id="3.40.50.1000">
    <property type="entry name" value="HAD superfamily/HAD-like"/>
    <property type="match status" value="1"/>
</dbReference>
<feature type="chain" id="PRO_5014973605" description="Haloacid dehalogenase-like hydrolase" evidence="1">
    <location>
        <begin position="22"/>
        <end position="410"/>
    </location>
</feature>
<evidence type="ECO:0000313" key="3">
    <source>
        <dbReference type="Proteomes" id="UP000231019"/>
    </source>
</evidence>
<evidence type="ECO:0000256" key="1">
    <source>
        <dbReference type="SAM" id="SignalP"/>
    </source>
</evidence>
<reference evidence="2 3" key="1">
    <citation type="submission" date="2017-09" db="EMBL/GenBank/DDBJ databases">
        <title>Depth-based differentiation of microbial function through sediment-hosted aquifers and enrichment of novel symbionts in the deep terrestrial subsurface.</title>
        <authorList>
            <person name="Probst A.J."/>
            <person name="Ladd B."/>
            <person name="Jarett J.K."/>
            <person name="Geller-Mcgrath D.E."/>
            <person name="Sieber C.M."/>
            <person name="Emerson J.B."/>
            <person name="Anantharaman K."/>
            <person name="Thomas B.C."/>
            <person name="Malmstrom R."/>
            <person name="Stieglmeier M."/>
            <person name="Klingl A."/>
            <person name="Woyke T."/>
            <person name="Ryan C.M."/>
            <person name="Banfield J.F."/>
        </authorList>
    </citation>
    <scope>NUCLEOTIDE SEQUENCE [LARGE SCALE GENOMIC DNA]</scope>
    <source>
        <strain evidence="2">CG17_big_fil_post_rev_8_21_14_2_50_48_46</strain>
    </source>
</reference>